<comment type="similarity">
    <text evidence="4">Belongs to the deoxyhypusine synthase family.</text>
</comment>
<comment type="cofactor">
    <cofactor evidence="2">
        <name>NAD(+)</name>
        <dbReference type="ChEBI" id="CHEBI:57540"/>
    </cofactor>
</comment>
<evidence type="ECO:0000256" key="3">
    <source>
        <dbReference type="ARBA" id="ARBA00005041"/>
    </source>
</evidence>
<dbReference type="FunFam" id="3.40.910.10:FF:000001">
    <property type="entry name" value="Probable deoxyhypusine synthase"/>
    <property type="match status" value="1"/>
</dbReference>
<dbReference type="PANTHER" id="PTHR11703:SF0">
    <property type="entry name" value="DEOXYHYPUSINE SYNTHASE"/>
    <property type="match status" value="1"/>
</dbReference>
<evidence type="ECO:0000256" key="1">
    <source>
        <dbReference type="ARBA" id="ARBA00000952"/>
    </source>
</evidence>
<evidence type="ECO:0000256" key="8">
    <source>
        <dbReference type="ARBA" id="ARBA00023256"/>
    </source>
</evidence>
<feature type="compositionally biased region" description="Polar residues" evidence="9">
    <location>
        <begin position="778"/>
        <end position="792"/>
    </location>
</feature>
<dbReference type="AlphaFoldDB" id="A0A915EWV6"/>
<organism evidence="10 11">
    <name type="scientific">Echinococcus canadensis</name>
    <dbReference type="NCBI Taxonomy" id="519352"/>
    <lineage>
        <taxon>Eukaryota</taxon>
        <taxon>Metazoa</taxon>
        <taxon>Spiralia</taxon>
        <taxon>Lophotrochozoa</taxon>
        <taxon>Platyhelminthes</taxon>
        <taxon>Cestoda</taxon>
        <taxon>Eucestoda</taxon>
        <taxon>Cyclophyllidea</taxon>
        <taxon>Taeniidae</taxon>
        <taxon>Echinococcus</taxon>
        <taxon>Echinococcus canadensis group</taxon>
    </lineage>
</organism>
<name>A0A915EWV6_9CEST</name>
<dbReference type="InterPro" id="IPR019375">
    <property type="entry name" value="Ribosomal_bS1m"/>
</dbReference>
<keyword evidence="6" id="KW-0808">Transferase</keyword>
<dbReference type="Pfam" id="PF01916">
    <property type="entry name" value="DS"/>
    <property type="match status" value="1"/>
</dbReference>
<dbReference type="InterPro" id="IPR029035">
    <property type="entry name" value="DHS-like_NAD/FAD-binding_dom"/>
</dbReference>
<feature type="region of interest" description="Disordered" evidence="9">
    <location>
        <begin position="679"/>
        <end position="708"/>
    </location>
</feature>
<comment type="pathway">
    <text evidence="3">Protein modification; eIF5A hypusination.</text>
</comment>
<evidence type="ECO:0000256" key="4">
    <source>
        <dbReference type="ARBA" id="ARBA00009892"/>
    </source>
</evidence>
<evidence type="ECO:0000313" key="10">
    <source>
        <dbReference type="Proteomes" id="UP000887562"/>
    </source>
</evidence>
<sequence>LEHTLWRSSHIRAPIIRQFRSLSSTGDSDECDNNAKVHEGKLPGLFEHTDEKLVMDGGKLVSQKPVLPQLSTSELPAAPSVSPASPKKALVDDIKRRQSSAPRLVPWTSNRFVKEYRVIKTATSSAPQKKSFVTMLRESTFVQLGNFNQREVIGVVIENANDSDLYVDVGGKFLAVVSQPENTFYPRGSLVRVRLRNPEMANRFMVNTRAISLLEADATLLGPYRGQLTSSGVAAADHQVNKEPVLIAQKTFHSAALFGSHFYPYVCAAMSGDEASKGDEKALSVEIVQTLPPGFGDAVLRPSQALPEGVSVEVRGYDFNRGVNYEALLASYASIGFQATHFARAVDVLNAVIERRNVVPSDEKIESNEVLESLGLGIARRSGCTIFLAYTSNMISAGVREVIRFLVQHNLVDVLVTSAGGVEEDFVKCMANFYVGDFSRWKGAELRKLGINRTGNLLVPNNNYVILEEWLKPIFDKMLEEQNTNNVNWTPSMMIDRLGKEINNPDSVYYWCHKNGIPVFCPGITDGALGDVLFAHTYSSPPGLRVDVVADVKRINLLAIYSHATAIVVLGGGIVKHHTLNANLMRNGAEYAVYVNTGQEFDGSDAGAQPDEAVSWGKLRNTSEPVKIHGDASLIFPLLVAQTFAKHFHQTHNSHVETSDVTGPESKSTSVPIHVKGCVGGSPVSHSNAKRCSQRQSPKAFPDGDAWHNVRSAGKRECTNVSSSGDVSRDNVAPSYCSVSKNDQFSGLGNIESQKNSEFTERVLIKNPVNPDLPKTAPSASTTEKTSKNQKVTHSTRLKFPSTSMRGMANYNLAKKFNSSLRSSPYLRPQARKELKAPDVGILDKVVRYCRIKHAHEQEPNKHGHIVVLKPKIKRSRLNKQTGATLSTSDEECKAASSDLSTVTSVLSAQGSCDTKDTSIMCQNKSDDENQLIEQISVKVEHMQLSSENASTLEQDTITAGPHPSFLATSPELGFQHSEEKDNLPSLSPIDEVNTLASVTDVSITYRPRGCECDVSAEAILADNAEQKTNPGFGSQNFMHFTTTISSPTRKMIQITPGVIQRNITPQLTPYGRATRYIPIKSQSQMGPPRKHDQLAPNINVVMASENGLFVRKQFIKKSFFIPESANLEDILADADDRRIIAICNRFHCEMVAFSKVPRKGSMKHEVILSAGCREDIAKCARCLDARLNWCISPQLD</sequence>
<protein>
    <recommendedName>
        <fullName evidence="5">deoxyhypusine synthase</fullName>
        <ecNumber evidence="5">2.5.1.46</ecNumber>
    </recommendedName>
</protein>
<evidence type="ECO:0000256" key="6">
    <source>
        <dbReference type="ARBA" id="ARBA00022679"/>
    </source>
</evidence>
<keyword evidence="7" id="KW-0520">NAD</keyword>
<dbReference type="WBParaSite" id="maker-E.canG7_contigs_5859-snap-gene-0.40-mRNA-1">
    <property type="protein sequence ID" value="maker-E.canG7_contigs_5859-snap-gene-0.40-mRNA-1"/>
    <property type="gene ID" value="EcG7_04360"/>
</dbReference>
<comment type="catalytic activity">
    <reaction evidence="1">
        <text>[eIF5A protein]-L-lysine + spermidine = [eIF5A protein]-deoxyhypusine + propane-1,3-diamine</text>
        <dbReference type="Rhea" id="RHEA:33299"/>
        <dbReference type="Rhea" id="RHEA-COMP:10143"/>
        <dbReference type="Rhea" id="RHEA-COMP:10144"/>
        <dbReference type="ChEBI" id="CHEBI:29969"/>
        <dbReference type="ChEBI" id="CHEBI:57484"/>
        <dbReference type="ChEBI" id="CHEBI:57834"/>
        <dbReference type="ChEBI" id="CHEBI:82657"/>
        <dbReference type="EC" id="2.5.1.46"/>
    </reaction>
</comment>
<proteinExistence type="inferred from homology"/>
<evidence type="ECO:0000256" key="9">
    <source>
        <dbReference type="SAM" id="MobiDB-lite"/>
    </source>
</evidence>
<dbReference type="InterPro" id="IPR002773">
    <property type="entry name" value="Deoxyhypusine_synthase"/>
</dbReference>
<dbReference type="NCBIfam" id="TIGR00321">
    <property type="entry name" value="dhys"/>
    <property type="match status" value="1"/>
</dbReference>
<keyword evidence="10" id="KW-1185">Reference proteome</keyword>
<dbReference type="EC" id="2.5.1.46" evidence="5"/>
<dbReference type="PANTHER" id="PTHR11703">
    <property type="entry name" value="DEOXYHYPUSINE SYNTHASE"/>
    <property type="match status" value="1"/>
</dbReference>
<evidence type="ECO:0000256" key="2">
    <source>
        <dbReference type="ARBA" id="ARBA00001911"/>
    </source>
</evidence>
<dbReference type="GO" id="GO:0005737">
    <property type="term" value="C:cytoplasm"/>
    <property type="evidence" value="ECO:0007669"/>
    <property type="project" value="TreeGrafter"/>
</dbReference>
<evidence type="ECO:0000313" key="11">
    <source>
        <dbReference type="WBParaSite" id="maker-E.canG7_contigs_5859-snap-gene-0.40-mRNA-1"/>
    </source>
</evidence>
<dbReference type="SUPFAM" id="SSF52467">
    <property type="entry name" value="DHS-like NAD/FAD-binding domain"/>
    <property type="match status" value="1"/>
</dbReference>
<dbReference type="Gene3D" id="3.40.910.10">
    <property type="entry name" value="Deoxyhypusine synthase"/>
    <property type="match status" value="1"/>
</dbReference>
<evidence type="ECO:0000256" key="5">
    <source>
        <dbReference type="ARBA" id="ARBA00012683"/>
    </source>
</evidence>
<dbReference type="GO" id="GO:0034038">
    <property type="term" value="F:deoxyhypusine synthase activity"/>
    <property type="evidence" value="ECO:0007669"/>
    <property type="project" value="UniProtKB-EC"/>
</dbReference>
<dbReference type="Proteomes" id="UP000887562">
    <property type="component" value="Unplaced"/>
</dbReference>
<keyword evidence="8" id="KW-0386">Hypusine biosynthesis</keyword>
<dbReference type="InterPro" id="IPR036982">
    <property type="entry name" value="Deoxyhypusine_synthase_sf"/>
</dbReference>
<feature type="region of interest" description="Disordered" evidence="9">
    <location>
        <begin position="767"/>
        <end position="792"/>
    </location>
</feature>
<evidence type="ECO:0000256" key="7">
    <source>
        <dbReference type="ARBA" id="ARBA00023027"/>
    </source>
</evidence>
<reference evidence="11" key="1">
    <citation type="submission" date="2022-11" db="UniProtKB">
        <authorList>
            <consortium name="WormBaseParasite"/>
        </authorList>
    </citation>
    <scope>IDENTIFICATION</scope>
</reference>
<accession>A0A915EWV6</accession>
<dbReference type="Pfam" id="PF10246">
    <property type="entry name" value="MRP-S35"/>
    <property type="match status" value="1"/>
</dbReference>